<dbReference type="InterPro" id="IPR004843">
    <property type="entry name" value="Calcineurin-like_PHP"/>
</dbReference>
<dbReference type="PANTHER" id="PTHR11575:SF48">
    <property type="entry name" value="5'-NUCLEOTIDASE"/>
    <property type="match status" value="1"/>
</dbReference>
<reference evidence="2" key="1">
    <citation type="submission" date="2020-12" db="EMBL/GenBank/DDBJ databases">
        <authorList>
            <person name="Iha C."/>
        </authorList>
    </citation>
    <scope>NUCLEOTIDE SEQUENCE</scope>
</reference>
<dbReference type="GO" id="GO:0009166">
    <property type="term" value="P:nucleotide catabolic process"/>
    <property type="evidence" value="ECO:0007669"/>
    <property type="project" value="InterPro"/>
</dbReference>
<accession>A0A8S1J7P6</accession>
<feature type="domain" description="Calcineurin-like phosphoesterase" evidence="1">
    <location>
        <begin position="12"/>
        <end position="146"/>
    </location>
</feature>
<dbReference type="GO" id="GO:0016787">
    <property type="term" value="F:hydrolase activity"/>
    <property type="evidence" value="ECO:0007669"/>
    <property type="project" value="InterPro"/>
</dbReference>
<dbReference type="InterPro" id="IPR006179">
    <property type="entry name" value="5_nucleotidase/apyrase"/>
</dbReference>
<protein>
    <recommendedName>
        <fullName evidence="1">Calcineurin-like phosphoesterase domain-containing protein</fullName>
    </recommendedName>
</protein>
<dbReference type="OrthoDB" id="10252235at2759"/>
<dbReference type="Proteomes" id="UP000708148">
    <property type="component" value="Unassembled WGS sequence"/>
</dbReference>
<organism evidence="2 3">
    <name type="scientific">Ostreobium quekettii</name>
    <dbReference type="NCBI Taxonomy" id="121088"/>
    <lineage>
        <taxon>Eukaryota</taxon>
        <taxon>Viridiplantae</taxon>
        <taxon>Chlorophyta</taxon>
        <taxon>core chlorophytes</taxon>
        <taxon>Ulvophyceae</taxon>
        <taxon>TCBD clade</taxon>
        <taxon>Bryopsidales</taxon>
        <taxon>Ostreobineae</taxon>
        <taxon>Ostreobiaceae</taxon>
        <taxon>Ostreobium</taxon>
    </lineage>
</organism>
<dbReference type="PANTHER" id="PTHR11575">
    <property type="entry name" value="5'-NUCLEOTIDASE-RELATED"/>
    <property type="match status" value="1"/>
</dbReference>
<dbReference type="EMBL" id="CAJHUC010002119">
    <property type="protein sequence ID" value="CAD7703210.1"/>
    <property type="molecule type" value="Genomic_DNA"/>
</dbReference>
<dbReference type="InterPro" id="IPR029052">
    <property type="entry name" value="Metallo-depent_PP-like"/>
</dbReference>
<name>A0A8S1J7P6_9CHLO</name>
<gene>
    <name evidence="2" type="ORF">OSTQU699_LOCUS8567</name>
</gene>
<comment type="caution">
    <text evidence="2">The sequence shown here is derived from an EMBL/GenBank/DDBJ whole genome shotgun (WGS) entry which is preliminary data.</text>
</comment>
<dbReference type="SUPFAM" id="SSF56300">
    <property type="entry name" value="Metallo-dependent phosphatases"/>
    <property type="match status" value="1"/>
</dbReference>
<evidence type="ECO:0000313" key="2">
    <source>
        <dbReference type="EMBL" id="CAD7703210.1"/>
    </source>
</evidence>
<sequence>MAPILNALGVHVACLGNHDLDFGLENFEKFAGACAFPWLVANILDKDTGEPIGGMGRVWMVETSGVKVGVVGLVEHEWLATLATVDEGDLHYIDFISEGAKQAAHLREQGAELVVAVTHMRAPNDRKLLEHVMGVDIVCGGHDHSYQVNAAGPGKTTSLCTI</sequence>
<evidence type="ECO:0000259" key="1">
    <source>
        <dbReference type="Pfam" id="PF00149"/>
    </source>
</evidence>
<dbReference type="AlphaFoldDB" id="A0A8S1J7P6"/>
<evidence type="ECO:0000313" key="3">
    <source>
        <dbReference type="Proteomes" id="UP000708148"/>
    </source>
</evidence>
<keyword evidence="3" id="KW-1185">Reference proteome</keyword>
<dbReference type="Pfam" id="PF00149">
    <property type="entry name" value="Metallophos"/>
    <property type="match status" value="1"/>
</dbReference>
<dbReference type="Gene3D" id="3.60.21.10">
    <property type="match status" value="1"/>
</dbReference>
<proteinExistence type="predicted"/>